<dbReference type="PROSITE" id="PS50850">
    <property type="entry name" value="MFS"/>
    <property type="match status" value="1"/>
</dbReference>
<comment type="catalytic activity">
    <reaction evidence="17">
        <text>L-arginyl-glycine(out) = L-arginyl-glycine(in)</text>
        <dbReference type="Rhea" id="RHEA:79391"/>
        <dbReference type="ChEBI" id="CHEBI:229955"/>
    </reaction>
</comment>
<evidence type="ECO:0000256" key="11">
    <source>
        <dbReference type="ARBA" id="ARBA00044884"/>
    </source>
</evidence>
<dbReference type="GO" id="GO:0022857">
    <property type="term" value="F:transmembrane transporter activity"/>
    <property type="evidence" value="ECO:0007669"/>
    <property type="project" value="InterPro"/>
</dbReference>
<evidence type="ECO:0000256" key="5">
    <source>
        <dbReference type="ARBA" id="ARBA00022989"/>
    </source>
</evidence>
<evidence type="ECO:0000256" key="1">
    <source>
        <dbReference type="ARBA" id="ARBA00004155"/>
    </source>
</evidence>
<name>A0A7L9FFN9_9CREN</name>
<evidence type="ECO:0000256" key="20">
    <source>
        <dbReference type="ARBA" id="ARBA00044924"/>
    </source>
</evidence>
<feature type="transmembrane region" description="Helical" evidence="25">
    <location>
        <begin position="7"/>
        <end position="26"/>
    </location>
</feature>
<reference evidence="27 28" key="1">
    <citation type="submission" date="2020-10" db="EMBL/GenBank/DDBJ databases">
        <title>Thermofilum lucidum 3507LT sp. nov. a novel member of Thermofilaceae family isolated from Chile hot spring, and proposal of description order Thermofilales.</title>
        <authorList>
            <person name="Zayulina K.S."/>
            <person name="Elcheninov A.G."/>
            <person name="Toshchakov S.V."/>
            <person name="Kublanov I.V."/>
        </authorList>
    </citation>
    <scope>NUCLEOTIDE SEQUENCE [LARGE SCALE GENOMIC DNA]</scope>
    <source>
        <strain evidence="27 28">3507LT</strain>
    </source>
</reference>
<comment type="catalytic activity">
    <reaction evidence="16">
        <text>L-lysyl-L-lysine(out) = L-lysyl-L-lysine(in)</text>
        <dbReference type="Rhea" id="RHEA:79403"/>
        <dbReference type="ChEBI" id="CHEBI:229956"/>
    </reaction>
</comment>
<evidence type="ECO:0000259" key="26">
    <source>
        <dbReference type="PROSITE" id="PS50850"/>
    </source>
</evidence>
<proteinExistence type="inferred from homology"/>
<feature type="transmembrane region" description="Helical" evidence="25">
    <location>
        <begin position="211"/>
        <end position="233"/>
    </location>
</feature>
<evidence type="ECO:0000313" key="27">
    <source>
        <dbReference type="EMBL" id="QOJ78628.1"/>
    </source>
</evidence>
<sequence length="397" mass="42135">MERNRLYLALATLYSLYFLVYVHRTITGVLKPELTEVAGLYGLDAVFLTSSLASTYFYAYSAMQLPAGVLADALGVRKYVSISAGIMSAGVFLFASARPQLMLLGRLLIGAGAAAVYVSIQRVIGIYASQDRGGLLTGLALSIGNIGALFATLPSRVVIDALGFSNFFVVLAVSSSLLTIAPTHTIADEGLGSKGVVEGLKKTISQLKIAATSYHSIAVALAYTGTYSAVLAFQSYWAYEYLQKNFGMSKEEVAQALLLLALAFLATVPLVGYTSDSILKKRKPILVAGCFLHSAAWFTAILLPATSSRAAVNAYMLVLGLVASTHMVISPMAREAYPPEFSGTTFAFVNMVGFLAVAVYQSLGLVVKDPVHILALFSVASLVSGLLALRAKETMNS</sequence>
<accession>A0A7L9FFN9</accession>
<evidence type="ECO:0000256" key="2">
    <source>
        <dbReference type="ARBA" id="ARBA00008335"/>
    </source>
</evidence>
<dbReference type="InterPro" id="IPR052187">
    <property type="entry name" value="MFSD1"/>
</dbReference>
<evidence type="ECO:0000256" key="4">
    <source>
        <dbReference type="ARBA" id="ARBA00022692"/>
    </source>
</evidence>
<dbReference type="PANTHER" id="PTHR23512">
    <property type="entry name" value="MAJOR FACILITATOR SUPERFAMILY DOMAIN-CONTAINING PROTEIN 1"/>
    <property type="match status" value="1"/>
</dbReference>
<keyword evidence="5 25" id="KW-1133">Transmembrane helix</keyword>
<evidence type="ECO:0000256" key="17">
    <source>
        <dbReference type="ARBA" id="ARBA00044903"/>
    </source>
</evidence>
<feature type="transmembrane region" description="Helical" evidence="25">
    <location>
        <begin position="157"/>
        <end position="181"/>
    </location>
</feature>
<feature type="domain" description="Major facilitator superfamily (MFS) profile" evidence="26">
    <location>
        <begin position="9"/>
        <end position="396"/>
    </location>
</feature>
<comment type="catalytic activity">
    <reaction evidence="11">
        <text>L-alpha-aminoacyl-L-histidine(out) = L-alpha-aminoacyl-L-histidine(in)</text>
        <dbReference type="Rhea" id="RHEA:79375"/>
        <dbReference type="ChEBI" id="CHEBI:229967"/>
    </reaction>
</comment>
<evidence type="ECO:0000313" key="28">
    <source>
        <dbReference type="Proteomes" id="UP000594121"/>
    </source>
</evidence>
<comment type="function">
    <text evidence="23">Lysosomal dipeptide uniporter that selectively exports lysine, arginine or histidine-containing dipeptides with a net positive charge from the lysosome lumen into the cytosol. Could play a role in a specific type of protein O-glycosylation indirectly regulating macrophages migration and tissue invasion. Also essential for liver homeostasis.</text>
</comment>
<feature type="transmembrane region" description="Helical" evidence="25">
    <location>
        <begin position="310"/>
        <end position="329"/>
    </location>
</feature>
<dbReference type="InParanoid" id="A0A7L9FFN9"/>
<comment type="catalytic activity">
    <reaction evidence="19">
        <text>L-alanyl-L-lysine(out) = L-alanyl-L-lysine(in)</text>
        <dbReference type="Rhea" id="RHEA:79415"/>
        <dbReference type="ChEBI" id="CHEBI:192470"/>
    </reaction>
</comment>
<keyword evidence="28" id="KW-1185">Reference proteome</keyword>
<comment type="catalytic activity">
    <reaction evidence="13">
        <text>L-alpha-aminoacyl-L-lysine(out) = L-alpha-aminoacyl-L-lysine(in)</text>
        <dbReference type="Rhea" id="RHEA:79383"/>
        <dbReference type="ChEBI" id="CHEBI:229966"/>
    </reaction>
</comment>
<keyword evidence="6 25" id="KW-0472">Membrane</keyword>
<evidence type="ECO:0000256" key="16">
    <source>
        <dbReference type="ARBA" id="ARBA00044900"/>
    </source>
</evidence>
<keyword evidence="4 25" id="KW-0812">Transmembrane</keyword>
<evidence type="ECO:0000256" key="12">
    <source>
        <dbReference type="ARBA" id="ARBA00044891"/>
    </source>
</evidence>
<comment type="catalytic activity">
    <reaction evidence="8">
        <text>L-lysyl-L-alanine(out) = L-lysyl-L-alanine(in)</text>
        <dbReference type="Rhea" id="RHEA:79399"/>
        <dbReference type="ChEBI" id="CHEBI:229954"/>
    </reaction>
</comment>
<evidence type="ECO:0000256" key="24">
    <source>
        <dbReference type="ARBA" id="ARBA00046376"/>
    </source>
</evidence>
<dbReference type="GO" id="GO:0005765">
    <property type="term" value="C:lysosomal membrane"/>
    <property type="evidence" value="ECO:0007669"/>
    <property type="project" value="UniProtKB-SubCell"/>
</dbReference>
<feature type="transmembrane region" description="Helical" evidence="25">
    <location>
        <begin position="341"/>
        <end position="360"/>
    </location>
</feature>
<dbReference type="InterPro" id="IPR036259">
    <property type="entry name" value="MFS_trans_sf"/>
</dbReference>
<feature type="transmembrane region" description="Helical" evidence="25">
    <location>
        <begin position="253"/>
        <end position="273"/>
    </location>
</feature>
<dbReference type="InterPro" id="IPR020846">
    <property type="entry name" value="MFS_dom"/>
</dbReference>
<evidence type="ECO:0000256" key="6">
    <source>
        <dbReference type="ARBA" id="ARBA00023136"/>
    </source>
</evidence>
<evidence type="ECO:0000256" key="13">
    <source>
        <dbReference type="ARBA" id="ARBA00044893"/>
    </source>
</evidence>
<evidence type="ECO:0000256" key="18">
    <source>
        <dbReference type="ARBA" id="ARBA00044912"/>
    </source>
</evidence>
<evidence type="ECO:0000256" key="25">
    <source>
        <dbReference type="SAM" id="Phobius"/>
    </source>
</evidence>
<keyword evidence="7" id="KW-0458">Lysosome</keyword>
<dbReference type="AlphaFoldDB" id="A0A7L9FFN9"/>
<dbReference type="GeneID" id="59149765"/>
<dbReference type="RefSeq" id="WP_192818600.1">
    <property type="nucleotide sequence ID" value="NZ_CP062310.1"/>
</dbReference>
<comment type="catalytic activity">
    <reaction evidence="20">
        <text>L-lysyl-glycine(out) = L-lysyl-glycine(in)</text>
        <dbReference type="Rhea" id="RHEA:79407"/>
        <dbReference type="ChEBI" id="CHEBI:191202"/>
    </reaction>
</comment>
<evidence type="ECO:0000256" key="21">
    <source>
        <dbReference type="ARBA" id="ARBA00044985"/>
    </source>
</evidence>
<comment type="catalytic activity">
    <reaction evidence="9">
        <text>L-histidyl-glycine(out) = L-histidyl-glycine(in)</text>
        <dbReference type="Rhea" id="RHEA:79395"/>
        <dbReference type="ChEBI" id="CHEBI:229957"/>
    </reaction>
</comment>
<comment type="catalytic activity">
    <reaction evidence="14">
        <text>L-aspartyl-L-lysine(out) = L-aspartyl-L-lysine(in)</text>
        <dbReference type="Rhea" id="RHEA:79411"/>
        <dbReference type="ChEBI" id="CHEBI:229953"/>
    </reaction>
</comment>
<evidence type="ECO:0000256" key="9">
    <source>
        <dbReference type="ARBA" id="ARBA00044878"/>
    </source>
</evidence>
<evidence type="ECO:0000256" key="10">
    <source>
        <dbReference type="ARBA" id="ARBA00044881"/>
    </source>
</evidence>
<comment type="catalytic activity">
    <reaction evidence="10">
        <text>L-alpha-aminoacyl-L-arginine(out) = L-alpha-aminoacyl-L-arginine(in)</text>
        <dbReference type="Rhea" id="RHEA:79367"/>
        <dbReference type="ChEBI" id="CHEBI:229968"/>
    </reaction>
</comment>
<feature type="transmembrane region" description="Helical" evidence="25">
    <location>
        <begin position="79"/>
        <end position="97"/>
    </location>
</feature>
<dbReference type="Gene3D" id="1.20.1250.20">
    <property type="entry name" value="MFS general substrate transporter like domains"/>
    <property type="match status" value="2"/>
</dbReference>
<dbReference type="PANTHER" id="PTHR23512:SF3">
    <property type="entry name" value="MAJOR FACILITATOR SUPERFAMILY DOMAIN-CONTAINING PROTEIN 1"/>
    <property type="match status" value="1"/>
</dbReference>
<dbReference type="SUPFAM" id="SSF103473">
    <property type="entry name" value="MFS general substrate transporter"/>
    <property type="match status" value="1"/>
</dbReference>
<organism evidence="27 28">
    <name type="scientific">Infirmifilum lucidum</name>
    <dbReference type="NCBI Taxonomy" id="2776706"/>
    <lineage>
        <taxon>Archaea</taxon>
        <taxon>Thermoproteota</taxon>
        <taxon>Thermoprotei</taxon>
        <taxon>Thermofilales</taxon>
        <taxon>Thermofilaceae</taxon>
        <taxon>Infirmifilum</taxon>
    </lineage>
</organism>
<comment type="similarity">
    <text evidence="2">Belongs to the major facilitator superfamily.</text>
</comment>
<comment type="catalytic activity">
    <reaction evidence="18">
        <text>L-histidyl-L-alpha-amino acid(out) = L-histidyl-L-alpha-amino acid(in)</text>
        <dbReference type="Rhea" id="RHEA:79379"/>
        <dbReference type="ChEBI" id="CHEBI:229964"/>
    </reaction>
</comment>
<evidence type="ECO:0000256" key="3">
    <source>
        <dbReference type="ARBA" id="ARBA00022448"/>
    </source>
</evidence>
<dbReference type="Pfam" id="PF07690">
    <property type="entry name" value="MFS_1"/>
    <property type="match status" value="1"/>
</dbReference>
<evidence type="ECO:0000256" key="8">
    <source>
        <dbReference type="ARBA" id="ARBA00044876"/>
    </source>
</evidence>
<feature type="transmembrane region" description="Helical" evidence="25">
    <location>
        <begin position="132"/>
        <end position="151"/>
    </location>
</feature>
<keyword evidence="3" id="KW-0813">Transport</keyword>
<dbReference type="KEGG" id="thel:IG193_07675"/>
<feature type="transmembrane region" description="Helical" evidence="25">
    <location>
        <begin position="372"/>
        <end position="389"/>
    </location>
</feature>
<evidence type="ECO:0000256" key="7">
    <source>
        <dbReference type="ARBA" id="ARBA00023228"/>
    </source>
</evidence>
<dbReference type="EMBL" id="CP062310">
    <property type="protein sequence ID" value="QOJ78628.1"/>
    <property type="molecule type" value="Genomic_DNA"/>
</dbReference>
<comment type="subunit">
    <text evidence="24">Homodimer. Interacts with lysosomal protein GLMP (via lumenal domain); the interaction starts while both proteins are still in the endoplasmic reticulum and is required for stabilization of MFSD1 in lysosomes but has no direct effect on its targeting to lysosomes or transporter activity.</text>
</comment>
<comment type="catalytic activity">
    <reaction evidence="15">
        <text>L-arginyl-L-alpha-amino acid(out) = L-arginyl-L-alpha-amino acid(in)</text>
        <dbReference type="Rhea" id="RHEA:79371"/>
        <dbReference type="ChEBI" id="CHEBI:84315"/>
    </reaction>
</comment>
<dbReference type="Proteomes" id="UP000594121">
    <property type="component" value="Chromosome"/>
</dbReference>
<comment type="catalytic activity">
    <reaction evidence="12">
        <text>L-lysyl-L-alpha-amino acid(out) = L-lysyl-L-alpha-amino acid(in)</text>
        <dbReference type="Rhea" id="RHEA:79387"/>
        <dbReference type="ChEBI" id="CHEBI:229965"/>
    </reaction>
</comment>
<evidence type="ECO:0000256" key="23">
    <source>
        <dbReference type="ARBA" id="ARBA00045709"/>
    </source>
</evidence>
<feature type="transmembrane region" description="Helical" evidence="25">
    <location>
        <begin position="285"/>
        <end position="304"/>
    </location>
</feature>
<comment type="subcellular location">
    <subcellularLocation>
        <location evidence="1">Lysosome membrane</location>
        <topology evidence="1">Multi-pass membrane protein</topology>
    </subcellularLocation>
</comment>
<dbReference type="InterPro" id="IPR011701">
    <property type="entry name" value="MFS"/>
</dbReference>
<evidence type="ECO:0000256" key="19">
    <source>
        <dbReference type="ARBA" id="ARBA00044919"/>
    </source>
</evidence>
<gene>
    <name evidence="27" type="ORF">IG193_07675</name>
</gene>
<evidence type="ECO:0000256" key="15">
    <source>
        <dbReference type="ARBA" id="ARBA00044899"/>
    </source>
</evidence>
<evidence type="ECO:0000256" key="22">
    <source>
        <dbReference type="ARBA" id="ARBA00045018"/>
    </source>
</evidence>
<feature type="transmembrane region" description="Helical" evidence="25">
    <location>
        <begin position="38"/>
        <end position="59"/>
    </location>
</feature>
<protein>
    <recommendedName>
        <fullName evidence="21">Lysosomal dipeptide transporter MFSD1</fullName>
    </recommendedName>
    <alternativeName>
        <fullName evidence="22">Major facilitator superfamily domain-containing protein 1</fullName>
    </alternativeName>
</protein>
<feature type="transmembrane region" description="Helical" evidence="25">
    <location>
        <begin position="103"/>
        <end position="120"/>
    </location>
</feature>
<evidence type="ECO:0000256" key="14">
    <source>
        <dbReference type="ARBA" id="ARBA00044898"/>
    </source>
</evidence>